<evidence type="ECO:0000313" key="3">
    <source>
        <dbReference type="Proteomes" id="UP000187148"/>
    </source>
</evidence>
<dbReference type="Proteomes" id="UP000187148">
    <property type="component" value="Plasmid p888-76-1"/>
</dbReference>
<dbReference type="EMBL" id="CP019446">
    <property type="protein sequence ID" value="APZ07730.1"/>
    <property type="molecule type" value="Genomic_DNA"/>
</dbReference>
<dbReference type="Gene3D" id="2.60.40.3440">
    <property type="match status" value="2"/>
</dbReference>
<dbReference type="Pfam" id="PF05345">
    <property type="entry name" value="He_PIG"/>
    <property type="match status" value="1"/>
</dbReference>
<protein>
    <recommendedName>
        <fullName evidence="4">Dystroglycan-type cadherin-like domain-containing protein</fullName>
    </recommendedName>
</protein>
<dbReference type="GO" id="GO:0016020">
    <property type="term" value="C:membrane"/>
    <property type="evidence" value="ECO:0007669"/>
    <property type="project" value="InterPro"/>
</dbReference>
<dbReference type="InterPro" id="IPR013783">
    <property type="entry name" value="Ig-like_fold"/>
</dbReference>
<feature type="region of interest" description="Disordered" evidence="1">
    <location>
        <begin position="1"/>
        <end position="21"/>
    </location>
</feature>
<keyword evidence="3" id="KW-1185">Reference proteome</keyword>
<evidence type="ECO:0000256" key="1">
    <source>
        <dbReference type="SAM" id="MobiDB-lite"/>
    </source>
</evidence>
<geneLocation type="plasmid" evidence="2 3">
    <name>p888-76-1</name>
</geneLocation>
<evidence type="ECO:0008006" key="4">
    <source>
        <dbReference type="Google" id="ProtNLM"/>
    </source>
</evidence>
<dbReference type="KEGG" id="kco:BWI95_22005"/>
<dbReference type="AlphaFoldDB" id="A0A831EFD2"/>
<reference evidence="2 3" key="1">
    <citation type="submission" date="2017-01" db="EMBL/GenBank/DDBJ databases">
        <authorList>
            <person name="Cao J.-M."/>
        </authorList>
    </citation>
    <scope>NUCLEOTIDE SEQUENCE [LARGE SCALE GENOMIC DNA]</scope>
    <source>
        <strain evidence="2 3">888-76</strain>
        <plasmid evidence="2 3">p888-76-1</plasmid>
    </source>
</reference>
<dbReference type="SUPFAM" id="SSF49313">
    <property type="entry name" value="Cadherin-like"/>
    <property type="match status" value="1"/>
</dbReference>
<name>A0A831EFD2_9ENTR</name>
<dbReference type="RefSeq" id="WP_076770354.1">
    <property type="nucleotide sequence ID" value="NZ_CP019446.1"/>
</dbReference>
<evidence type="ECO:0000313" key="2">
    <source>
        <dbReference type="EMBL" id="APZ07730.1"/>
    </source>
</evidence>
<gene>
    <name evidence="2" type="ORF">BWI95_22005</name>
</gene>
<dbReference type="GO" id="GO:0005509">
    <property type="term" value="F:calcium ion binding"/>
    <property type="evidence" value="ECO:0007669"/>
    <property type="project" value="InterPro"/>
</dbReference>
<keyword evidence="2" id="KW-0614">Plasmid</keyword>
<dbReference type="InterPro" id="IPR015919">
    <property type="entry name" value="Cadherin-like_sf"/>
</dbReference>
<dbReference type="Gene3D" id="2.60.40.10">
    <property type="entry name" value="Immunoglobulins"/>
    <property type="match status" value="1"/>
</dbReference>
<sequence length="254" mass="24664">MTLVSSPAHGQRDGQRDSVIYTPGAGYSGSDSFIWNASNSGGTSSDATVSLTVTPPVLKVTPASGALTAAIVGNAWSQNLTVSGGTSPWTWSATALPAGITLDASVGTLSGTPSAAGSYSLQVTATDANGATGSASYTLVVSAASPVASDSTATVAANSSSNPVTLSLSGGTASSLSIVSPPAHGSLAVSGLTVSYTPATGYAGSDGFTYTASNSSGTSASARVSLTVTPVLLTLSPAAALCLRPRRAAAGARR</sequence>
<organism evidence="2 3">
    <name type="scientific">Kosakonia cowanii JCM 10956 = DSM 18146</name>
    <dbReference type="NCBI Taxonomy" id="1300165"/>
    <lineage>
        <taxon>Bacteria</taxon>
        <taxon>Pseudomonadati</taxon>
        <taxon>Pseudomonadota</taxon>
        <taxon>Gammaproteobacteria</taxon>
        <taxon>Enterobacterales</taxon>
        <taxon>Enterobacteriaceae</taxon>
        <taxon>Kosakonia</taxon>
    </lineage>
</organism>
<dbReference type="Pfam" id="PF17963">
    <property type="entry name" value="Big_9"/>
    <property type="match status" value="2"/>
</dbReference>
<accession>A0A831EFD2</accession>
<proteinExistence type="predicted"/>